<reference evidence="8 9" key="1">
    <citation type="journal article" date="2011" name="Stand. Genomic Sci.">
        <title>Non-contiguous finished genome sequence of Bacteroides coprosuis type strain (PC139).</title>
        <authorList>
            <person name="Land M."/>
            <person name="Held B."/>
            <person name="Gronow S."/>
            <person name="Abt B."/>
            <person name="Lucas S."/>
            <person name="Del Rio T.G."/>
            <person name="Nolan M."/>
            <person name="Tice H."/>
            <person name="Cheng J.F."/>
            <person name="Pitluck S."/>
            <person name="Liolios K."/>
            <person name="Pagani I."/>
            <person name="Ivanova N."/>
            <person name="Mavromatis K."/>
            <person name="Mikhailova N."/>
            <person name="Pati A."/>
            <person name="Tapia R."/>
            <person name="Han C."/>
            <person name="Goodwin L."/>
            <person name="Chen A."/>
            <person name="Palaniappan K."/>
            <person name="Hauser L."/>
            <person name="Brambilla E.M."/>
            <person name="Rohde M."/>
            <person name="Goker M."/>
            <person name="Detter J.C."/>
            <person name="Woyke T."/>
            <person name="Bristow J."/>
            <person name="Eisen J.A."/>
            <person name="Markowitz V."/>
            <person name="Hugenholtz P."/>
            <person name="Kyrpides N.C."/>
            <person name="Klenk H.P."/>
            <person name="Lapidus A."/>
        </authorList>
    </citation>
    <scope>NUCLEOTIDE SEQUENCE [LARGE SCALE GENOMIC DNA]</scope>
    <source>
        <strain evidence="8 9">DSM 18011</strain>
    </source>
</reference>
<dbReference type="HOGENOM" id="CLU_862377_0_0_10"/>
<keyword evidence="9" id="KW-1185">Reference proteome</keyword>
<dbReference type="AlphaFoldDB" id="F3ZR24"/>
<organism evidence="8 9">
    <name type="scientific">Bacteroides coprosuis DSM 18011</name>
    <dbReference type="NCBI Taxonomy" id="679937"/>
    <lineage>
        <taxon>Bacteria</taxon>
        <taxon>Pseudomonadati</taxon>
        <taxon>Bacteroidota</taxon>
        <taxon>Bacteroidia</taxon>
        <taxon>Bacteroidales</taxon>
        <taxon>Bacteroidaceae</taxon>
        <taxon>Bacteroides</taxon>
    </lineage>
</organism>
<evidence type="ECO:0000256" key="2">
    <source>
        <dbReference type="ARBA" id="ARBA00007248"/>
    </source>
</evidence>
<evidence type="ECO:0000313" key="8">
    <source>
        <dbReference type="EMBL" id="EGJ71897.1"/>
    </source>
</evidence>
<evidence type="ECO:0000256" key="1">
    <source>
        <dbReference type="ARBA" id="ARBA00004442"/>
    </source>
</evidence>
<dbReference type="Gene3D" id="2.60.40.2090">
    <property type="match status" value="1"/>
</dbReference>
<dbReference type="Pfam" id="PF08842">
    <property type="entry name" value="Mfa2"/>
    <property type="match status" value="1"/>
</dbReference>
<dbReference type="Gene3D" id="2.60.40.2100">
    <property type="match status" value="1"/>
</dbReference>
<proteinExistence type="inferred from homology"/>
<evidence type="ECO:0000256" key="3">
    <source>
        <dbReference type="ARBA" id="ARBA00022729"/>
    </source>
</evidence>
<dbReference type="eggNOG" id="ENOG5033NRG">
    <property type="taxonomic scope" value="Bacteria"/>
</dbReference>
<evidence type="ECO:0008006" key="10">
    <source>
        <dbReference type="Google" id="ProtNLM"/>
    </source>
</evidence>
<accession>F3ZR24</accession>
<dbReference type="InterPro" id="IPR014941">
    <property type="entry name" value="FimB/Mfa2/Mfa3"/>
</dbReference>
<dbReference type="Proteomes" id="UP000018439">
    <property type="component" value="Chromosome"/>
</dbReference>
<keyword evidence="6" id="KW-0998">Cell outer membrane</keyword>
<keyword evidence="3" id="KW-0732">Signal</keyword>
<dbReference type="EMBL" id="CM001167">
    <property type="protein sequence ID" value="EGJ71897.1"/>
    <property type="molecule type" value="Genomic_DNA"/>
</dbReference>
<gene>
    <name evidence="8" type="ORF">Bcop_1705</name>
</gene>
<comment type="subcellular location">
    <subcellularLocation>
        <location evidence="1">Cell outer membrane</location>
    </subcellularLocation>
</comment>
<keyword evidence="5" id="KW-0564">Palmitate</keyword>
<dbReference type="OrthoDB" id="1013388at2"/>
<comment type="similarity">
    <text evidence="2">Belongs to the bacteroidetes fimbrillin superfamily. FimB/Mfa2 family.</text>
</comment>
<keyword evidence="7" id="KW-0449">Lipoprotein</keyword>
<keyword evidence="4" id="KW-0472">Membrane</keyword>
<name>F3ZR24_9BACE</name>
<dbReference type="STRING" id="679937.Bcop_1705"/>
<evidence type="ECO:0000256" key="6">
    <source>
        <dbReference type="ARBA" id="ARBA00023237"/>
    </source>
</evidence>
<evidence type="ECO:0000256" key="5">
    <source>
        <dbReference type="ARBA" id="ARBA00023139"/>
    </source>
</evidence>
<dbReference type="PROSITE" id="PS51257">
    <property type="entry name" value="PROKAR_LIPOPROTEIN"/>
    <property type="match status" value="1"/>
</dbReference>
<evidence type="ECO:0000313" key="9">
    <source>
        <dbReference type="Proteomes" id="UP000018439"/>
    </source>
</evidence>
<evidence type="ECO:0000256" key="4">
    <source>
        <dbReference type="ARBA" id="ARBA00023136"/>
    </source>
</evidence>
<dbReference type="GO" id="GO:0009279">
    <property type="term" value="C:cell outer membrane"/>
    <property type="evidence" value="ECO:0007669"/>
    <property type="project" value="UniProtKB-SubCell"/>
</dbReference>
<protein>
    <recommendedName>
        <fullName evidence="10">Lipoprotein</fullName>
    </recommendedName>
</protein>
<evidence type="ECO:0000256" key="7">
    <source>
        <dbReference type="ARBA" id="ARBA00023288"/>
    </source>
</evidence>
<sequence>MKSIHRILQVFSLLIFISLTSCDAFIYDNLEDCETGVSLRFYHTHACSSLKTPFTELKDLRILTFDDQDNLIKQIKREEWTQTEENGLTLVLPQGTYKIKVWSGVDKSYTESVVQKTTDAYLSLSQKENQVQVTELEPLYIGESETFETPRAKGEGSVFKEIAIPMVEKTNRIKVLLTLDESVEEDINNFEVIIRSANGLQNGDGSLPTHQPQLTYQKNYSVEKNESQSYFHVLDLKMGQQNELIIRNKRSNEIIYQGDLLGSILMKNYNINIDCENDFELKFKLSDRCKDCYTFYCSAIWVNDWLIHSYDTELGID</sequence>